<accession>A0A0A1IU58</accession>
<sequence>MNTHERLLRAVQALPRDLIPSLHDLVAWYHSGCPDGSPFNTSRRICGNVYQHLICERGVSPERACDLEDCLYSLYGAFLDVDLSDEGFPFDDEATIYKNHYDNPLRQRFLRLALEKLSGPKVEVSEMMEDALTAVARWAILKESFPCFEPRFRICWNVENYLTWLGKSEAEVAKAYQELSKVFGVMFPFESEEGFDTEGEIWKNDRRLSFLAQFI</sequence>
<keyword evidence="2" id="KW-1185">Reference proteome</keyword>
<evidence type="ECO:0000313" key="2">
    <source>
        <dbReference type="Proteomes" id="UP000030230"/>
    </source>
</evidence>
<proteinExistence type="predicted"/>
<organism evidence="1 2">
    <name type="scientific">Pseudomonas phage vB_PaeM_PAO1_Ab03</name>
    <dbReference type="NCBI Taxonomy" id="1548901"/>
    <lineage>
        <taxon>Viruses</taxon>
        <taxon>Duplodnaviria</taxon>
        <taxon>Heunggongvirae</taxon>
        <taxon>Uroviricota</taxon>
        <taxon>Caudoviricetes</taxon>
        <taxon>Vandenendeviridae</taxon>
        <taxon>Nankokuvirus</taxon>
        <taxon>Nankokuvirus Ab03</taxon>
    </lineage>
</organism>
<dbReference type="OrthoDB" id="31522at10239"/>
<dbReference type="RefSeq" id="YP_009124404.1">
    <property type="nucleotide sequence ID" value="NC_026587.1"/>
</dbReference>
<dbReference type="GeneID" id="23679263"/>
<dbReference type="Proteomes" id="UP000030230">
    <property type="component" value="Segment"/>
</dbReference>
<dbReference type="EMBL" id="LN610573">
    <property type="protein sequence ID" value="CEF89113.1"/>
    <property type="molecule type" value="Genomic_DNA"/>
</dbReference>
<name>A0A0A1IU58_9CAUD</name>
<protein>
    <submittedName>
        <fullName evidence="1">Uncharacterized protein</fullName>
    </submittedName>
</protein>
<dbReference type="KEGG" id="vg:23679263"/>
<gene>
    <name evidence="1" type="primary">ORF08</name>
</gene>
<reference evidence="2" key="1">
    <citation type="journal article" date="2015" name="PLoS ONE">
        <title>Investigation of a Large Collection of Pseudomonas aeruginosa Bacteriophages Collected from a Single Environmental Source in Abidjan, Cote d'Ivoire.</title>
        <authorList>
            <person name="Essoh C."/>
            <person name="Latino L."/>
            <person name="Midoux C."/>
            <person name="Blouin Y."/>
            <person name="Loukou G."/>
            <person name="Nguetta S.P."/>
            <person name="Lathro S."/>
            <person name="Cablanmian A."/>
            <person name="Kouassi A.K."/>
            <person name="Vergnaud G."/>
            <person name="Pourcel C."/>
        </authorList>
    </citation>
    <scope>NUCLEOTIDE SEQUENCE [LARGE SCALE GENOMIC DNA]</scope>
</reference>
<evidence type="ECO:0000313" key="1">
    <source>
        <dbReference type="EMBL" id="CEF89113.1"/>
    </source>
</evidence>